<dbReference type="GO" id="GO:0003887">
    <property type="term" value="F:DNA-directed DNA polymerase activity"/>
    <property type="evidence" value="ECO:0007669"/>
    <property type="project" value="UniProtKB-KW"/>
</dbReference>
<dbReference type="SUPFAM" id="SSF52540">
    <property type="entry name" value="P-loop containing nucleoside triphosphate hydrolases"/>
    <property type="match status" value="1"/>
</dbReference>
<dbReference type="Pfam" id="PF13177">
    <property type="entry name" value="DNA_pol3_delta2"/>
    <property type="match status" value="1"/>
</dbReference>
<accession>A0A348WPJ6</accession>
<keyword evidence="2" id="KW-0239">DNA-directed DNA polymerase</keyword>
<evidence type="ECO:0000256" key="3">
    <source>
        <dbReference type="ARBA" id="ARBA00049244"/>
    </source>
</evidence>
<comment type="caution">
    <text evidence="4">The sequence shown here is derived from an EMBL/GenBank/DDBJ whole genome shotgun (WGS) entry which is preliminary data.</text>
</comment>
<keyword evidence="2" id="KW-0808">Transferase</keyword>
<organism evidence="4 5">
    <name type="scientific">Idiomarina baltica</name>
    <dbReference type="NCBI Taxonomy" id="190892"/>
    <lineage>
        <taxon>Bacteria</taxon>
        <taxon>Pseudomonadati</taxon>
        <taxon>Pseudomonadota</taxon>
        <taxon>Gammaproteobacteria</taxon>
        <taxon>Alteromonadales</taxon>
        <taxon>Idiomarinaceae</taxon>
        <taxon>Idiomarina</taxon>
    </lineage>
</organism>
<dbReference type="InterPro" id="IPR050238">
    <property type="entry name" value="DNA_Rep/Repair_Clamp_Loader"/>
</dbReference>
<reference evidence="4 5" key="1">
    <citation type="journal article" date="2018" name="Nat. Biotechnol.">
        <title>A standardized bacterial taxonomy based on genome phylogeny substantially revises the tree of life.</title>
        <authorList>
            <person name="Parks D.H."/>
            <person name="Chuvochina M."/>
            <person name="Waite D.W."/>
            <person name="Rinke C."/>
            <person name="Skarshewski A."/>
            <person name="Chaumeil P.A."/>
            <person name="Hugenholtz P."/>
        </authorList>
    </citation>
    <scope>NUCLEOTIDE SEQUENCE [LARGE SCALE GENOMIC DNA]</scope>
    <source>
        <strain evidence="4">UBA9360</strain>
    </source>
</reference>
<sequence>MSFPWMRQPWQHLLAAFKAQRLSHAYYFKHAPEQGTEALAQEFISLLLCRQPGQRACGRCKACLLRQANNHPDVIQFNVDEKHSTLGVDEVRRLTRFIHQTANQGGRRVIYLEVMDRMTEQAANAILKILEEPPENVVWLLSVEQPERILATLRSRMQWIHIALPKPEYESEQRLAEQLISAIDKRSPWPALGAKHSLQQWLDVSEHVLTDLWRVSATVPIAQLTFPDCYEAYRLIVVNGLGGLAPLEEKIRDIRQLRQLSTQARGLNIAIILQNHWLTWTQEYATDPTAELYL</sequence>
<keyword evidence="2" id="KW-0548">Nucleotidyltransferase</keyword>
<comment type="catalytic activity">
    <reaction evidence="3">
        <text>DNA(n) + a 2'-deoxyribonucleoside 5'-triphosphate = DNA(n+1) + diphosphate</text>
        <dbReference type="Rhea" id="RHEA:22508"/>
        <dbReference type="Rhea" id="RHEA-COMP:17339"/>
        <dbReference type="Rhea" id="RHEA-COMP:17340"/>
        <dbReference type="ChEBI" id="CHEBI:33019"/>
        <dbReference type="ChEBI" id="CHEBI:61560"/>
        <dbReference type="ChEBI" id="CHEBI:173112"/>
        <dbReference type="EC" id="2.7.7.7"/>
    </reaction>
</comment>
<dbReference type="PANTHER" id="PTHR11669">
    <property type="entry name" value="REPLICATION FACTOR C / DNA POLYMERASE III GAMMA-TAU SUBUNIT"/>
    <property type="match status" value="1"/>
</dbReference>
<dbReference type="EMBL" id="DMUP01000155">
    <property type="protein sequence ID" value="HAR56458.1"/>
    <property type="molecule type" value="Genomic_DNA"/>
</dbReference>
<name>A0A348WPJ6_9GAMM</name>
<proteinExistence type="predicted"/>
<dbReference type="InterPro" id="IPR027417">
    <property type="entry name" value="P-loop_NTPase"/>
</dbReference>
<dbReference type="Proteomes" id="UP000262878">
    <property type="component" value="Unassembled WGS sequence"/>
</dbReference>
<dbReference type="Gene3D" id="3.40.50.300">
    <property type="entry name" value="P-loop containing nucleotide triphosphate hydrolases"/>
    <property type="match status" value="1"/>
</dbReference>
<evidence type="ECO:0000256" key="1">
    <source>
        <dbReference type="ARBA" id="ARBA00012417"/>
    </source>
</evidence>
<evidence type="ECO:0000313" key="5">
    <source>
        <dbReference type="Proteomes" id="UP000262878"/>
    </source>
</evidence>
<dbReference type="EC" id="2.7.7.7" evidence="1"/>
<evidence type="ECO:0000256" key="2">
    <source>
        <dbReference type="ARBA" id="ARBA00022932"/>
    </source>
</evidence>
<dbReference type="STRING" id="314276.OS145_05937"/>
<evidence type="ECO:0000313" key="4">
    <source>
        <dbReference type="EMBL" id="HAR56458.1"/>
    </source>
</evidence>
<protein>
    <recommendedName>
        <fullName evidence="1">DNA-directed DNA polymerase</fullName>
        <ecNumber evidence="1">2.7.7.7</ecNumber>
    </recommendedName>
</protein>
<dbReference type="AlphaFoldDB" id="A0A348WPJ6"/>
<dbReference type="GO" id="GO:0006261">
    <property type="term" value="P:DNA-templated DNA replication"/>
    <property type="evidence" value="ECO:0007669"/>
    <property type="project" value="TreeGrafter"/>
</dbReference>
<gene>
    <name evidence="4" type="ORF">DCR58_06700</name>
</gene>
<dbReference type="PANTHER" id="PTHR11669:SF8">
    <property type="entry name" value="DNA POLYMERASE III SUBUNIT DELTA"/>
    <property type="match status" value="1"/>
</dbReference>